<dbReference type="AlphaFoldDB" id="A0A9P7UYH3"/>
<reference evidence="9" key="1">
    <citation type="journal article" date="2021" name="Genome Biol. Evol.">
        <title>The assembled and annotated genome of the fairy-ring fungus Marasmius oreades.</title>
        <authorList>
            <person name="Hiltunen M."/>
            <person name="Ament-Velasquez S.L."/>
            <person name="Johannesson H."/>
        </authorList>
    </citation>
    <scope>NUCLEOTIDE SEQUENCE</scope>
    <source>
        <strain evidence="9">03SP1</strain>
    </source>
</reference>
<proteinExistence type="predicted"/>
<feature type="region of interest" description="Disordered" evidence="7">
    <location>
        <begin position="185"/>
        <end position="211"/>
    </location>
</feature>
<dbReference type="SMART" id="SM00360">
    <property type="entry name" value="RRM"/>
    <property type="match status" value="1"/>
</dbReference>
<dbReference type="Proteomes" id="UP001049176">
    <property type="component" value="Chromosome 2"/>
</dbReference>
<dbReference type="InterPro" id="IPR012677">
    <property type="entry name" value="Nucleotide-bd_a/b_plait_sf"/>
</dbReference>
<dbReference type="Pfam" id="PF00076">
    <property type="entry name" value="RRM_1"/>
    <property type="match status" value="1"/>
</dbReference>
<evidence type="ECO:0000256" key="6">
    <source>
        <dbReference type="PROSITE-ProRule" id="PRU00176"/>
    </source>
</evidence>
<keyword evidence="5" id="KW-0539">Nucleus</keyword>
<sequence length="211" mass="23916">MKPSSGLSSQTTQQQAPSHSPEHVDDNPSRRTKSRLTSEKDRAIKQSHKLAVKRDEVKSLPFVFVGNLDNKVTEKQLEELFSSCGKIHRVVIRQTGAWTAKPQEPTLYACVEFRCPSAKVKALKLHGHMLQANRRLIVCLHATELPEFERTVQSSLDSWDLEKAERIKADARRFVRYEPTVLVDEPEESFPSSNTRGKALSRSERIPAKSN</sequence>
<feature type="compositionally biased region" description="Low complexity" evidence="7">
    <location>
        <begin position="1"/>
        <end position="15"/>
    </location>
</feature>
<keyword evidence="10" id="KW-1185">Reference proteome</keyword>
<evidence type="ECO:0000256" key="1">
    <source>
        <dbReference type="ARBA" id="ARBA00004123"/>
    </source>
</evidence>
<evidence type="ECO:0000256" key="3">
    <source>
        <dbReference type="ARBA" id="ARBA00022737"/>
    </source>
</evidence>
<dbReference type="SUPFAM" id="SSF54928">
    <property type="entry name" value="RNA-binding domain, RBD"/>
    <property type="match status" value="1"/>
</dbReference>
<dbReference type="PANTHER" id="PTHR23003">
    <property type="entry name" value="RNA RECOGNITION MOTIF RRM DOMAIN CONTAINING PROTEIN"/>
    <property type="match status" value="1"/>
</dbReference>
<feature type="compositionally biased region" description="Basic and acidic residues" evidence="7">
    <location>
        <begin position="20"/>
        <end position="29"/>
    </location>
</feature>
<organism evidence="9 10">
    <name type="scientific">Marasmius oreades</name>
    <name type="common">fairy-ring Marasmius</name>
    <dbReference type="NCBI Taxonomy" id="181124"/>
    <lineage>
        <taxon>Eukaryota</taxon>
        <taxon>Fungi</taxon>
        <taxon>Dikarya</taxon>
        <taxon>Basidiomycota</taxon>
        <taxon>Agaricomycotina</taxon>
        <taxon>Agaricomycetes</taxon>
        <taxon>Agaricomycetidae</taxon>
        <taxon>Agaricales</taxon>
        <taxon>Marasmiineae</taxon>
        <taxon>Marasmiaceae</taxon>
        <taxon>Marasmius</taxon>
    </lineage>
</organism>
<dbReference type="GeneID" id="66073495"/>
<keyword evidence="3" id="KW-0677">Repeat</keyword>
<evidence type="ECO:0000259" key="8">
    <source>
        <dbReference type="PROSITE" id="PS50102"/>
    </source>
</evidence>
<evidence type="ECO:0000313" key="10">
    <source>
        <dbReference type="Proteomes" id="UP001049176"/>
    </source>
</evidence>
<dbReference type="PROSITE" id="PS50102">
    <property type="entry name" value="RRM"/>
    <property type="match status" value="1"/>
</dbReference>
<dbReference type="RefSeq" id="XP_043013496.1">
    <property type="nucleotide sequence ID" value="XM_043148894.1"/>
</dbReference>
<dbReference type="GO" id="GO:0005634">
    <property type="term" value="C:nucleus"/>
    <property type="evidence" value="ECO:0007669"/>
    <property type="project" value="UniProtKB-SubCell"/>
</dbReference>
<evidence type="ECO:0000256" key="7">
    <source>
        <dbReference type="SAM" id="MobiDB-lite"/>
    </source>
</evidence>
<keyword evidence="2" id="KW-0507">mRNA processing</keyword>
<evidence type="ECO:0000313" key="9">
    <source>
        <dbReference type="EMBL" id="KAG7097026.1"/>
    </source>
</evidence>
<dbReference type="KEGG" id="more:E1B28_004419"/>
<gene>
    <name evidence="9" type="ORF">E1B28_004419</name>
</gene>
<evidence type="ECO:0000256" key="4">
    <source>
        <dbReference type="ARBA" id="ARBA00022884"/>
    </source>
</evidence>
<feature type="compositionally biased region" description="Basic and acidic residues" evidence="7">
    <location>
        <begin position="201"/>
        <end position="211"/>
    </location>
</feature>
<dbReference type="OrthoDB" id="4726at2759"/>
<dbReference type="GO" id="GO:0003729">
    <property type="term" value="F:mRNA binding"/>
    <property type="evidence" value="ECO:0007669"/>
    <property type="project" value="TreeGrafter"/>
</dbReference>
<comment type="caution">
    <text evidence="9">The sequence shown here is derived from an EMBL/GenBank/DDBJ whole genome shotgun (WGS) entry which is preliminary data.</text>
</comment>
<accession>A0A9P7UYH3</accession>
<dbReference type="GO" id="GO:0006397">
    <property type="term" value="P:mRNA processing"/>
    <property type="evidence" value="ECO:0007669"/>
    <property type="project" value="UniProtKB-KW"/>
</dbReference>
<evidence type="ECO:0000256" key="2">
    <source>
        <dbReference type="ARBA" id="ARBA00022664"/>
    </source>
</evidence>
<name>A0A9P7UYH3_9AGAR</name>
<dbReference type="InterPro" id="IPR000504">
    <property type="entry name" value="RRM_dom"/>
</dbReference>
<dbReference type="Gene3D" id="3.30.70.330">
    <property type="match status" value="1"/>
</dbReference>
<dbReference type="InterPro" id="IPR035979">
    <property type="entry name" value="RBD_domain_sf"/>
</dbReference>
<protein>
    <recommendedName>
        <fullName evidence="8">RRM domain-containing protein</fullName>
    </recommendedName>
</protein>
<evidence type="ECO:0000256" key="5">
    <source>
        <dbReference type="ARBA" id="ARBA00023242"/>
    </source>
</evidence>
<dbReference type="EMBL" id="CM032182">
    <property type="protein sequence ID" value="KAG7097026.1"/>
    <property type="molecule type" value="Genomic_DNA"/>
</dbReference>
<dbReference type="GO" id="GO:0005737">
    <property type="term" value="C:cytoplasm"/>
    <property type="evidence" value="ECO:0007669"/>
    <property type="project" value="TreeGrafter"/>
</dbReference>
<comment type="subcellular location">
    <subcellularLocation>
        <location evidence="1">Nucleus</location>
    </subcellularLocation>
</comment>
<keyword evidence="4 6" id="KW-0694">RNA-binding</keyword>
<dbReference type="InterPro" id="IPR050374">
    <property type="entry name" value="RRT5_SRSF_SR"/>
</dbReference>
<feature type="region of interest" description="Disordered" evidence="7">
    <location>
        <begin position="1"/>
        <end position="47"/>
    </location>
</feature>
<dbReference type="PANTHER" id="PTHR23003:SF62">
    <property type="entry name" value="SERINE_ARGININE (SR)-TYPE SHUTTLING MRNA BINDING PROTEIN NPL3"/>
    <property type="match status" value="1"/>
</dbReference>
<feature type="domain" description="RRM" evidence="8">
    <location>
        <begin position="61"/>
        <end position="143"/>
    </location>
</feature>